<evidence type="ECO:0000256" key="1">
    <source>
        <dbReference type="SAM" id="MobiDB-lite"/>
    </source>
</evidence>
<reference evidence="5" key="1">
    <citation type="submission" date="2016-11" db="UniProtKB">
        <authorList>
            <consortium name="WormBaseParasite"/>
        </authorList>
    </citation>
    <scope>IDENTIFICATION</scope>
</reference>
<dbReference type="InterPro" id="IPR011993">
    <property type="entry name" value="PH-like_dom_sf"/>
</dbReference>
<dbReference type="InterPro" id="IPR036034">
    <property type="entry name" value="PDZ_sf"/>
</dbReference>
<proteinExistence type="predicted"/>
<dbReference type="PANTHER" id="PTHR12844">
    <property type="entry name" value="CONNECTOR ENCHANCER OF KINASE SUPPRESSOR OF RAS"/>
    <property type="match status" value="1"/>
</dbReference>
<dbReference type="eggNOG" id="KOG1738">
    <property type="taxonomic scope" value="Eukaryota"/>
</dbReference>
<feature type="domain" description="PDZ" evidence="3">
    <location>
        <begin position="48"/>
        <end position="104"/>
    </location>
</feature>
<dbReference type="SUPFAM" id="SSF50729">
    <property type="entry name" value="PH domain-like"/>
    <property type="match status" value="1"/>
</dbReference>
<dbReference type="WBParaSite" id="BXY_0620300.1">
    <property type="protein sequence ID" value="BXY_0620300.1"/>
    <property type="gene ID" value="BXY_0620300"/>
</dbReference>
<dbReference type="Gene3D" id="2.30.42.10">
    <property type="match status" value="1"/>
</dbReference>
<evidence type="ECO:0000259" key="3">
    <source>
        <dbReference type="PROSITE" id="PS50106"/>
    </source>
</evidence>
<evidence type="ECO:0000313" key="4">
    <source>
        <dbReference type="Proteomes" id="UP000095284"/>
    </source>
</evidence>
<dbReference type="InterPro" id="IPR051566">
    <property type="entry name" value="CNKSR"/>
</dbReference>
<feature type="domain" description="PH" evidence="2">
    <location>
        <begin position="377"/>
        <end position="478"/>
    </location>
</feature>
<feature type="compositionally biased region" description="Polar residues" evidence="1">
    <location>
        <begin position="512"/>
        <end position="522"/>
    </location>
</feature>
<dbReference type="InterPro" id="IPR001849">
    <property type="entry name" value="PH_domain"/>
</dbReference>
<sequence>MLDCEIRIQSTVTIIHSFFQKGKRIQSLANEIIHSNDPTILYTAYIQRVVLMKNTDVDWGVEFKSTANGIHLVTKVRTGNGNNLAAKIHVGDEIVEINRQSVVGWKTKNIRRKWDSSVKATPQGGFEIEITLAKRPRESWIPITLQKGSRSNVAPEPDQAGTETERSIRDFKRKIQPDLFVRHEEAGKPRRIRSASFCSVTDHQFIFTYPEEDELYRSPSPSGPTKSPTALILTEKRPIFRRASVWTESPPAVLRSPFDRLRYTEESNAWLLLLASWAETIPKKGVRAPYRSLIINGETIEEEDEEVEEPFGKKSRNLPLAEPDEISDLDEERLENAAKKSASMSAIQKSLSSDNVAIIHHPSLESLAKTPIDRVLGNLAEGWTRRKVVGIESKSTDKWIKCWVMMTQTHLFVYSDQKAKIADIVFDLKACSLSLIPKLKTSKKHVFSIRWPQGEVVFAPFSQSDFTFWIQGLSTKTQCEELGQTTLPRREKDAVYIRDQQADADSADELDSNASNQGSPASKVSLLFPSRLFSRLSRRGRLSYRTPANSAAAGLTSD</sequence>
<feature type="region of interest" description="Disordered" evidence="1">
    <location>
        <begin position="503"/>
        <end position="522"/>
    </location>
</feature>
<evidence type="ECO:0000313" key="5">
    <source>
        <dbReference type="WBParaSite" id="BXY_0620300.1"/>
    </source>
</evidence>
<dbReference type="Gene3D" id="2.30.29.30">
    <property type="entry name" value="Pleckstrin-homology domain (PH domain)/Phosphotyrosine-binding domain (PTB)"/>
    <property type="match status" value="1"/>
</dbReference>
<name>A0A1I7RZN2_BURXY</name>
<dbReference type="PROSITE" id="PS50106">
    <property type="entry name" value="PDZ"/>
    <property type="match status" value="1"/>
</dbReference>
<dbReference type="PANTHER" id="PTHR12844:SF42">
    <property type="entry name" value="CONNECTOR ENHANCER OF KSR PROTEIN CNK"/>
    <property type="match status" value="1"/>
</dbReference>
<dbReference type="PROSITE" id="PS50003">
    <property type="entry name" value="PH_DOMAIN"/>
    <property type="match status" value="1"/>
</dbReference>
<dbReference type="Proteomes" id="UP000095284">
    <property type="component" value="Unplaced"/>
</dbReference>
<dbReference type="AlphaFoldDB" id="A0A1I7RZN2"/>
<dbReference type="Pfam" id="PF00169">
    <property type="entry name" value="PH"/>
    <property type="match status" value="1"/>
</dbReference>
<evidence type="ECO:0000259" key="2">
    <source>
        <dbReference type="PROSITE" id="PS50003"/>
    </source>
</evidence>
<organism evidence="4 5">
    <name type="scientific">Bursaphelenchus xylophilus</name>
    <name type="common">Pinewood nematode worm</name>
    <name type="synonym">Aphelenchoides xylophilus</name>
    <dbReference type="NCBI Taxonomy" id="6326"/>
    <lineage>
        <taxon>Eukaryota</taxon>
        <taxon>Metazoa</taxon>
        <taxon>Ecdysozoa</taxon>
        <taxon>Nematoda</taxon>
        <taxon>Chromadorea</taxon>
        <taxon>Rhabditida</taxon>
        <taxon>Tylenchina</taxon>
        <taxon>Tylenchomorpha</taxon>
        <taxon>Aphelenchoidea</taxon>
        <taxon>Aphelenchoididae</taxon>
        <taxon>Bursaphelenchus</taxon>
    </lineage>
</organism>
<dbReference type="SUPFAM" id="SSF50156">
    <property type="entry name" value="PDZ domain-like"/>
    <property type="match status" value="1"/>
</dbReference>
<protein>
    <submittedName>
        <fullName evidence="5">PH domain-containing protein</fullName>
    </submittedName>
</protein>
<feature type="region of interest" description="Disordered" evidence="1">
    <location>
        <begin position="301"/>
        <end position="325"/>
    </location>
</feature>
<accession>A0A1I7RZN2</accession>
<dbReference type="InterPro" id="IPR001478">
    <property type="entry name" value="PDZ"/>
</dbReference>